<protein>
    <submittedName>
        <fullName evidence="3">4176_t:CDS:1</fullName>
    </submittedName>
</protein>
<dbReference type="GO" id="GO:0005085">
    <property type="term" value="F:guanyl-nucleotide exchange factor activity"/>
    <property type="evidence" value="ECO:0007669"/>
    <property type="project" value="InterPro"/>
</dbReference>
<organism evidence="3 4">
    <name type="scientific">Cetraspora pellucida</name>
    <dbReference type="NCBI Taxonomy" id="1433469"/>
    <lineage>
        <taxon>Eukaryota</taxon>
        <taxon>Fungi</taxon>
        <taxon>Fungi incertae sedis</taxon>
        <taxon>Mucoromycota</taxon>
        <taxon>Glomeromycotina</taxon>
        <taxon>Glomeromycetes</taxon>
        <taxon>Diversisporales</taxon>
        <taxon>Gigasporaceae</taxon>
        <taxon>Cetraspora</taxon>
    </lineage>
</organism>
<dbReference type="PANTHER" id="PTHR10663:SF405">
    <property type="entry name" value="ARF GUANINE NUCLEOTIDE EXCHANGE FACTOR SYT1"/>
    <property type="match status" value="1"/>
</dbReference>
<name>A0A9N9IHT9_9GLOM</name>
<dbReference type="PANTHER" id="PTHR10663">
    <property type="entry name" value="GUANYL-NUCLEOTIDE EXCHANGE FACTOR"/>
    <property type="match status" value="1"/>
</dbReference>
<feature type="non-terminal residue" evidence="3">
    <location>
        <position position="1"/>
    </location>
</feature>
<comment type="caution">
    <text evidence="3">The sequence shown here is derived from an EMBL/GenBank/DDBJ whole genome shotgun (WGS) entry which is preliminary data.</text>
</comment>
<evidence type="ECO:0000256" key="1">
    <source>
        <dbReference type="SAM" id="MobiDB-lite"/>
    </source>
</evidence>
<dbReference type="Gene3D" id="1.10.1000.11">
    <property type="entry name" value="Arf Nucleotide-binding Site Opener,domain 2"/>
    <property type="match status" value="1"/>
</dbReference>
<dbReference type="OrthoDB" id="430364at2759"/>
<feature type="region of interest" description="Disordered" evidence="1">
    <location>
        <begin position="1"/>
        <end position="29"/>
    </location>
</feature>
<dbReference type="GO" id="GO:0032012">
    <property type="term" value="P:regulation of ARF protein signal transduction"/>
    <property type="evidence" value="ECO:0007669"/>
    <property type="project" value="InterPro"/>
</dbReference>
<dbReference type="PROSITE" id="PS50190">
    <property type="entry name" value="SEC7"/>
    <property type="match status" value="1"/>
</dbReference>
<dbReference type="InterPro" id="IPR023394">
    <property type="entry name" value="Sec7_C_sf"/>
</dbReference>
<dbReference type="SMART" id="SM00222">
    <property type="entry name" value="Sec7"/>
    <property type="match status" value="1"/>
</dbReference>
<dbReference type="InterPro" id="IPR000904">
    <property type="entry name" value="Sec7_dom"/>
</dbReference>
<keyword evidence="4" id="KW-1185">Reference proteome</keyword>
<evidence type="ECO:0000313" key="4">
    <source>
        <dbReference type="Proteomes" id="UP000789759"/>
    </source>
</evidence>
<dbReference type="CDD" id="cd00171">
    <property type="entry name" value="Sec7"/>
    <property type="match status" value="1"/>
</dbReference>
<feature type="compositionally biased region" description="Basic residues" evidence="1">
    <location>
        <begin position="1"/>
        <end position="10"/>
    </location>
</feature>
<dbReference type="AlphaFoldDB" id="A0A9N9IHT9"/>
<proteinExistence type="predicted"/>
<dbReference type="FunFam" id="1.10.1000.11:FF:000002">
    <property type="entry name" value="Cytohesin 1"/>
    <property type="match status" value="1"/>
</dbReference>
<accession>A0A9N9IHT9</accession>
<feature type="domain" description="SEC7" evidence="2">
    <location>
        <begin position="257"/>
        <end position="426"/>
    </location>
</feature>
<gene>
    <name evidence="3" type="ORF">CPELLU_LOCUS13829</name>
</gene>
<dbReference type="Proteomes" id="UP000789759">
    <property type="component" value="Unassembled WGS sequence"/>
</dbReference>
<evidence type="ECO:0000313" key="3">
    <source>
        <dbReference type="EMBL" id="CAG8736358.1"/>
    </source>
</evidence>
<sequence length="588" mass="66049">MFLSNRRKSTSAKSAITPQPRNDCPSAKTITTTTTKIPTLNVPKQDQITDETKLLSPTTSTEDVCNTQNVCNSSTLQPIVPSSIKDPMKGNYNSLYTYHNNMYDSRPLINIVPAKSSSVYDVKKSIDDDNILGPPIIDILPTKSSLPVNINQSNHDESLISVPHILSNSSSSNVPIAIFSPIKPPVSSLLENKFRRNRSSTIVNANSSPKPKSSVVGNSVSAIDSEDTTCTKQPRKRQLKRMGSAPTLNIPFMPVTKNLNKISSTKSMTNLNGLEAKSDSETPKQYLERMMYSISKSKLVTILAQKADAFHQSALKAYMESFEFEKVPIDLALRKLLMDCNLPKETQQIDRVIEAFAKRYHESNPDLFPSADTSYILAFSLLMLHTDAYNKSVRRKMTKEEFVKNTRIDGVNPEILEILYDNIIFAQFIYAQDDTDVNGQTMLESPTRHRQMKFFPSKERRKSTRPKNDPYWVIQTKLPTEFKPKIKDIIPIENPYSYMGTLPALDIADLHRAFSAPHTIRITGVQNRRKSHAFKNTSGSLQSTNEDGTFLLKITKSGKLGRKVDLIDGKKKTGFIRSWRIYGVILSG</sequence>
<dbReference type="SUPFAM" id="SSF48425">
    <property type="entry name" value="Sec7 domain"/>
    <property type="match status" value="1"/>
</dbReference>
<dbReference type="Pfam" id="PF01369">
    <property type="entry name" value="Sec7"/>
    <property type="match status" value="1"/>
</dbReference>
<dbReference type="InterPro" id="IPR035999">
    <property type="entry name" value="Sec7_dom_sf"/>
</dbReference>
<dbReference type="EMBL" id="CAJVQA010015286">
    <property type="protein sequence ID" value="CAG8736358.1"/>
    <property type="molecule type" value="Genomic_DNA"/>
</dbReference>
<evidence type="ECO:0000259" key="2">
    <source>
        <dbReference type="PROSITE" id="PS50190"/>
    </source>
</evidence>
<feature type="compositionally biased region" description="Polar residues" evidence="1">
    <location>
        <begin position="11"/>
        <end position="20"/>
    </location>
</feature>
<reference evidence="3" key="1">
    <citation type="submission" date="2021-06" db="EMBL/GenBank/DDBJ databases">
        <authorList>
            <person name="Kallberg Y."/>
            <person name="Tangrot J."/>
            <person name="Rosling A."/>
        </authorList>
    </citation>
    <scope>NUCLEOTIDE SEQUENCE</scope>
    <source>
        <strain evidence="3">FL966</strain>
    </source>
</reference>